<evidence type="ECO:0000256" key="7">
    <source>
        <dbReference type="PIRSR" id="PIRSR631098-51"/>
    </source>
</evidence>
<dbReference type="OrthoDB" id="6365952at2759"/>
<dbReference type="InterPro" id="IPR031098">
    <property type="entry name" value="Crust_neurohorm"/>
</dbReference>
<keyword evidence="5 7" id="KW-1015">Disulfide bond</keyword>
<dbReference type="AlphaFoldDB" id="A0A5N5SYD8"/>
<comment type="similarity">
    <text evidence="2">Belongs to the arthropod CHH/MIH/GIH/VIH hormone family.</text>
</comment>
<dbReference type="PANTHER" id="PTHR35981">
    <property type="entry name" value="ION TRANSPORT PEPTIDE, ISOFORM C"/>
    <property type="match status" value="1"/>
</dbReference>
<dbReference type="Gene3D" id="1.10.2010.10">
    <property type="entry name" value="Crustacean CHH/MIH/GIH neurohormone"/>
    <property type="match status" value="1"/>
</dbReference>
<dbReference type="Proteomes" id="UP000326759">
    <property type="component" value="Unassembled WGS sequence"/>
</dbReference>
<dbReference type="PRINTS" id="PR00548">
    <property type="entry name" value="HYPRGLYCEMC1"/>
</dbReference>
<dbReference type="GO" id="GO:0007623">
    <property type="term" value="P:circadian rhythm"/>
    <property type="evidence" value="ECO:0007669"/>
    <property type="project" value="TreeGrafter"/>
</dbReference>
<sequence length="198" mass="22912">MKAYIINFTVNLLSLLSFARIRPTVQSRGTGLVMHSITGLPVLMQALVWREVVIVVYVYMWITEIVIVVTALLSLHSLMCEGRYFDSYDYSLIPEDMESEDVPSTRDLLLSPFPFTPRSNRVKRRLFDSNCKGIYNREAIDKLDSVCDACYNLYRKPYIASECRKECYNNGLFESCLYDLMMHDVAHEYTSMVRVLGK</sequence>
<dbReference type="GO" id="GO:0007218">
    <property type="term" value="P:neuropeptide signaling pathway"/>
    <property type="evidence" value="ECO:0007669"/>
    <property type="project" value="UniProtKB-KW"/>
</dbReference>
<keyword evidence="8" id="KW-0812">Transmembrane</keyword>
<evidence type="ECO:0000256" key="8">
    <source>
        <dbReference type="SAM" id="Phobius"/>
    </source>
</evidence>
<gene>
    <name evidence="9" type="primary">CHHA_1</name>
    <name evidence="9" type="ORF">Anas_07267</name>
</gene>
<comment type="subcellular location">
    <subcellularLocation>
        <location evidence="1">Secreted</location>
    </subcellularLocation>
</comment>
<dbReference type="InterPro" id="IPR018251">
    <property type="entry name" value="Crust_neurhormone_CS"/>
</dbReference>
<feature type="disulfide bond" evidence="7">
    <location>
        <begin position="131"/>
        <end position="167"/>
    </location>
</feature>
<dbReference type="PRINTS" id="PR00550">
    <property type="entry name" value="HYPRGLYCEMIC"/>
</dbReference>
<keyword evidence="10" id="KW-1185">Reference proteome</keyword>
<dbReference type="GO" id="GO:0005184">
    <property type="term" value="F:neuropeptide hormone activity"/>
    <property type="evidence" value="ECO:0007669"/>
    <property type="project" value="InterPro"/>
</dbReference>
<keyword evidence="8" id="KW-0472">Membrane</keyword>
<reference evidence="9 10" key="1">
    <citation type="journal article" date="2019" name="PLoS Biol.">
        <title>Sex chromosomes control vertical transmission of feminizing Wolbachia symbionts in an isopod.</title>
        <authorList>
            <person name="Becking T."/>
            <person name="Chebbi M.A."/>
            <person name="Giraud I."/>
            <person name="Moumen B."/>
            <person name="Laverre T."/>
            <person name="Caubet Y."/>
            <person name="Peccoud J."/>
            <person name="Gilbert C."/>
            <person name="Cordaux R."/>
        </authorList>
    </citation>
    <scope>NUCLEOTIDE SEQUENCE [LARGE SCALE GENOMIC DNA]</scope>
    <source>
        <strain evidence="9">ANa2</strain>
        <tissue evidence="9">Whole body excluding digestive tract and cuticle</tissue>
    </source>
</reference>
<evidence type="ECO:0000256" key="2">
    <source>
        <dbReference type="ARBA" id="ARBA00005447"/>
    </source>
</evidence>
<dbReference type="InterPro" id="IPR035957">
    <property type="entry name" value="Crust_neurohorm_sf"/>
</dbReference>
<keyword evidence="4" id="KW-0372">Hormone</keyword>
<keyword evidence="6" id="KW-0527">Neuropeptide</keyword>
<dbReference type="EMBL" id="SEYY01018556">
    <property type="protein sequence ID" value="KAB7499224.1"/>
    <property type="molecule type" value="Genomic_DNA"/>
</dbReference>
<comment type="caution">
    <text evidence="9">The sequence shown here is derived from an EMBL/GenBank/DDBJ whole genome shotgun (WGS) entry which is preliminary data.</text>
</comment>
<dbReference type="InterPro" id="IPR000346">
    <property type="entry name" value="Hyperglycemic1"/>
</dbReference>
<dbReference type="Pfam" id="PF01147">
    <property type="entry name" value="Crust_neurohorm"/>
    <property type="match status" value="1"/>
</dbReference>
<keyword evidence="3" id="KW-0964">Secreted</keyword>
<keyword evidence="8" id="KW-1133">Transmembrane helix</keyword>
<evidence type="ECO:0000313" key="9">
    <source>
        <dbReference type="EMBL" id="KAB7499224.1"/>
    </source>
</evidence>
<feature type="disulfide bond" evidence="7">
    <location>
        <begin position="147"/>
        <end position="163"/>
    </location>
</feature>
<name>A0A5N5SYD8_9CRUS</name>
<organism evidence="9 10">
    <name type="scientific">Armadillidium nasatum</name>
    <dbReference type="NCBI Taxonomy" id="96803"/>
    <lineage>
        <taxon>Eukaryota</taxon>
        <taxon>Metazoa</taxon>
        <taxon>Ecdysozoa</taxon>
        <taxon>Arthropoda</taxon>
        <taxon>Crustacea</taxon>
        <taxon>Multicrustacea</taxon>
        <taxon>Malacostraca</taxon>
        <taxon>Eumalacostraca</taxon>
        <taxon>Peracarida</taxon>
        <taxon>Isopoda</taxon>
        <taxon>Oniscidea</taxon>
        <taxon>Crinocheta</taxon>
        <taxon>Armadillidiidae</taxon>
        <taxon>Armadillidium</taxon>
    </lineage>
</organism>
<evidence type="ECO:0000256" key="4">
    <source>
        <dbReference type="ARBA" id="ARBA00022702"/>
    </source>
</evidence>
<evidence type="ECO:0000256" key="6">
    <source>
        <dbReference type="ARBA" id="ARBA00023320"/>
    </source>
</evidence>
<evidence type="ECO:0000256" key="1">
    <source>
        <dbReference type="ARBA" id="ARBA00004613"/>
    </source>
</evidence>
<dbReference type="InterPro" id="IPR001166">
    <property type="entry name" value="Hyperglycemic"/>
</dbReference>
<evidence type="ECO:0000313" key="10">
    <source>
        <dbReference type="Proteomes" id="UP000326759"/>
    </source>
</evidence>
<dbReference type="PROSITE" id="PS01250">
    <property type="entry name" value="CHH_MIH_GIH"/>
    <property type="match status" value="1"/>
</dbReference>
<dbReference type="PANTHER" id="PTHR35981:SF2">
    <property type="entry name" value="ION TRANSPORT PEPTIDE, ISOFORM C"/>
    <property type="match status" value="1"/>
</dbReference>
<protein>
    <submittedName>
        <fullName evidence="9">Crustacean hyperglycemic hormones isoform A</fullName>
    </submittedName>
</protein>
<accession>A0A5N5SYD8</accession>
<feature type="transmembrane region" description="Helical" evidence="8">
    <location>
        <begin position="51"/>
        <end position="75"/>
    </location>
</feature>
<evidence type="ECO:0000256" key="3">
    <source>
        <dbReference type="ARBA" id="ARBA00022525"/>
    </source>
</evidence>
<evidence type="ECO:0000256" key="5">
    <source>
        <dbReference type="ARBA" id="ARBA00023157"/>
    </source>
</evidence>
<feature type="disulfide bond" evidence="7">
    <location>
        <begin position="150"/>
        <end position="176"/>
    </location>
</feature>
<dbReference type="SUPFAM" id="SSF81778">
    <property type="entry name" value="Crustacean CHH/MIH/GIH neurohormone"/>
    <property type="match status" value="1"/>
</dbReference>
<dbReference type="GO" id="GO:0005576">
    <property type="term" value="C:extracellular region"/>
    <property type="evidence" value="ECO:0007669"/>
    <property type="project" value="UniProtKB-SubCell"/>
</dbReference>
<proteinExistence type="inferred from homology"/>